<evidence type="ECO:0000256" key="7">
    <source>
        <dbReference type="RuleBase" id="RU367151"/>
    </source>
</evidence>
<evidence type="ECO:0000256" key="1">
    <source>
        <dbReference type="ARBA" id="ARBA00005862"/>
    </source>
</evidence>
<feature type="binding site" evidence="6">
    <location>
        <begin position="273"/>
        <end position="277"/>
    </location>
    <ligand>
        <name>FAD</name>
        <dbReference type="ChEBI" id="CHEBI:57692"/>
    </ligand>
</feature>
<dbReference type="SUPFAM" id="SSF52425">
    <property type="entry name" value="Cryptochrome/photolyase, N-terminal domain"/>
    <property type="match status" value="1"/>
</dbReference>
<comment type="function">
    <text evidence="7">May have a photoreceptor function.</text>
</comment>
<dbReference type="InterPro" id="IPR006050">
    <property type="entry name" value="DNA_photolyase_N"/>
</dbReference>
<comment type="caution">
    <text evidence="9">The sequence shown here is derived from an EMBL/GenBank/DDBJ whole genome shotgun (WGS) entry which is preliminary data.</text>
</comment>
<evidence type="ECO:0000256" key="4">
    <source>
        <dbReference type="ARBA" id="ARBA00022827"/>
    </source>
</evidence>
<accession>A0A941E432</accession>
<evidence type="ECO:0000256" key="6">
    <source>
        <dbReference type="PIRSR" id="PIRSR602081-1"/>
    </source>
</evidence>
<dbReference type="InterPro" id="IPR014729">
    <property type="entry name" value="Rossmann-like_a/b/a_fold"/>
</dbReference>
<dbReference type="GO" id="GO:0071949">
    <property type="term" value="F:FAD binding"/>
    <property type="evidence" value="ECO:0007669"/>
    <property type="project" value="TreeGrafter"/>
</dbReference>
<sequence>MKKLVVYWFRNDLRVEDNPALNAACAYAQHTGAQLLPLFCHTSAQGTLHVEQTQWGFARLSAHRRYFLRDSLLDLREQLQQFGFELIEFDGELSKQSVFWAALAQTYTLQTIFCEDIAAPEERAQVDAVRALQIDVRAVWQSTMYDPTSFDFDIAQMPDQFTTFRHKIEHAAYPIRQVVSCALSASFALRDATLEKFSVHLSKQSQCELDALDDVDTQVMRDIDDVRSSFPYCLPEFRGGSRAAHAHLKNYFSSELPHSYKQTRNQLQGTRFSTKFSPWLASGALSAPQVMAALREFEAEKGQSDSSYWIWFELLWRDYFRFLHCKYGVRLYRASGLSKLPVDLPAFDVQKFQAWTQSTTGESLIDAAMRELISTGYLSNRLRQQVISYWLHELGGDWRVAAAWLESQLLDYDVYSNQGNCLYLAGLGTDPRGYLGGRWFDPQKQAKQHDADGSYRALWNTR</sequence>
<comment type="cofactor">
    <cofactor evidence="6 7">
        <name>FAD</name>
        <dbReference type="ChEBI" id="CHEBI:57692"/>
    </cofactor>
    <text evidence="6 7">Binds 1 FAD per subunit.</text>
</comment>
<dbReference type="EMBL" id="JAGSPJ010000003">
    <property type="protein sequence ID" value="MBR7800219.1"/>
    <property type="molecule type" value="Genomic_DNA"/>
</dbReference>
<dbReference type="InterPro" id="IPR036155">
    <property type="entry name" value="Crypto/Photolyase_N_sf"/>
</dbReference>
<feature type="binding site" evidence="6">
    <location>
        <begin position="411"/>
        <end position="413"/>
    </location>
    <ligand>
        <name>FAD</name>
        <dbReference type="ChEBI" id="CHEBI:57692"/>
    </ligand>
</feature>
<dbReference type="PROSITE" id="PS51645">
    <property type="entry name" value="PHR_CRY_ALPHA_BETA"/>
    <property type="match status" value="1"/>
</dbReference>
<dbReference type="Gene3D" id="1.25.40.80">
    <property type="match status" value="1"/>
</dbReference>
<comment type="cofactor">
    <cofactor evidence="7">
        <name>(6R)-5,10-methylene-5,6,7,8-tetrahydrofolate</name>
        <dbReference type="ChEBI" id="CHEBI:15636"/>
    </cofactor>
    <text evidence="7">Binds 1 5,10-methenyltetrahydrofolate (MTHF) per subunit.</text>
</comment>
<dbReference type="InterPro" id="IPR036134">
    <property type="entry name" value="Crypto/Photolyase_FAD-like_sf"/>
</dbReference>
<dbReference type="Gene3D" id="1.10.579.10">
    <property type="entry name" value="DNA Cyclobutane Dipyrimidine Photolyase, subunit A, domain 3"/>
    <property type="match status" value="1"/>
</dbReference>
<dbReference type="PANTHER" id="PTHR11455">
    <property type="entry name" value="CRYPTOCHROME"/>
    <property type="match status" value="1"/>
</dbReference>
<dbReference type="Proteomes" id="UP000678545">
    <property type="component" value="Unassembled WGS sequence"/>
</dbReference>
<keyword evidence="5 7" id="KW-0157">Chromophore</keyword>
<dbReference type="GO" id="GO:0003677">
    <property type="term" value="F:DNA binding"/>
    <property type="evidence" value="ECO:0007669"/>
    <property type="project" value="TreeGrafter"/>
</dbReference>
<keyword evidence="3 6" id="KW-0285">Flavoprotein</keyword>
<dbReference type="InterPro" id="IPR014133">
    <property type="entry name" value="Cry_DASH"/>
</dbReference>
<evidence type="ECO:0000259" key="8">
    <source>
        <dbReference type="PROSITE" id="PS51645"/>
    </source>
</evidence>
<dbReference type="SUPFAM" id="SSF48173">
    <property type="entry name" value="Cryptochrome/photolyase FAD-binding domain"/>
    <property type="match status" value="1"/>
</dbReference>
<evidence type="ECO:0000313" key="9">
    <source>
        <dbReference type="EMBL" id="MBR7800219.1"/>
    </source>
</evidence>
<dbReference type="RefSeq" id="WP_212675342.1">
    <property type="nucleotide sequence ID" value="NZ_JAGSPJ010000003.1"/>
</dbReference>
<dbReference type="GO" id="GO:0003913">
    <property type="term" value="F:DNA photolyase activity"/>
    <property type="evidence" value="ECO:0007669"/>
    <property type="project" value="InterPro"/>
</dbReference>
<evidence type="ECO:0000313" key="10">
    <source>
        <dbReference type="Proteomes" id="UP000678545"/>
    </source>
</evidence>
<protein>
    <recommendedName>
        <fullName evidence="2 7">Cryptochrome DASH</fullName>
    </recommendedName>
</protein>
<name>A0A941E432_9BURK</name>
<dbReference type="PANTHER" id="PTHR11455:SF22">
    <property type="entry name" value="CRYPTOCHROME DASH"/>
    <property type="match status" value="1"/>
</dbReference>
<gene>
    <name evidence="9" type="ORF">KDM90_09435</name>
</gene>
<dbReference type="InterPro" id="IPR005101">
    <property type="entry name" value="Cryptochr/Photolyase_FAD-bd"/>
</dbReference>
<keyword evidence="10" id="KW-1185">Reference proteome</keyword>
<evidence type="ECO:0000256" key="3">
    <source>
        <dbReference type="ARBA" id="ARBA00022630"/>
    </source>
</evidence>
<feature type="binding site" evidence="6">
    <location>
        <begin position="313"/>
        <end position="320"/>
    </location>
    <ligand>
        <name>FAD</name>
        <dbReference type="ChEBI" id="CHEBI:57692"/>
    </ligand>
</feature>
<dbReference type="AlphaFoldDB" id="A0A941E432"/>
<dbReference type="NCBIfam" id="TIGR02765">
    <property type="entry name" value="crypto_DASH"/>
    <property type="match status" value="1"/>
</dbReference>
<reference evidence="9" key="1">
    <citation type="submission" date="2021-04" db="EMBL/GenBank/DDBJ databases">
        <title>novel species isolated from subtropical streams in China.</title>
        <authorList>
            <person name="Lu H."/>
        </authorList>
    </citation>
    <scope>NUCLEOTIDE SEQUENCE</scope>
    <source>
        <strain evidence="9">FT137W</strain>
    </source>
</reference>
<proteinExistence type="inferred from homology"/>
<dbReference type="Pfam" id="PF00875">
    <property type="entry name" value="DNA_photolyase"/>
    <property type="match status" value="1"/>
</dbReference>
<dbReference type="Pfam" id="PF03441">
    <property type="entry name" value="FAD_binding_7"/>
    <property type="match status" value="1"/>
</dbReference>
<dbReference type="PRINTS" id="PR00147">
    <property type="entry name" value="DNAPHOTLYASE"/>
</dbReference>
<evidence type="ECO:0000256" key="2">
    <source>
        <dbReference type="ARBA" id="ARBA00017881"/>
    </source>
</evidence>
<comment type="similarity">
    <text evidence="1 7">Belongs to the DNA photolyase class-1 family.</text>
</comment>
<organism evidence="9 10">
    <name type="scientific">Undibacterium fentianense</name>
    <dbReference type="NCBI Taxonomy" id="2828728"/>
    <lineage>
        <taxon>Bacteria</taxon>
        <taxon>Pseudomonadati</taxon>
        <taxon>Pseudomonadota</taxon>
        <taxon>Betaproteobacteria</taxon>
        <taxon>Burkholderiales</taxon>
        <taxon>Oxalobacteraceae</taxon>
        <taxon>Undibacterium</taxon>
    </lineage>
</organism>
<dbReference type="Gene3D" id="3.40.50.620">
    <property type="entry name" value="HUPs"/>
    <property type="match status" value="1"/>
</dbReference>
<dbReference type="InterPro" id="IPR002081">
    <property type="entry name" value="Cryptochrome/DNA_photolyase_1"/>
</dbReference>
<feature type="domain" description="Photolyase/cryptochrome alpha/beta" evidence="8">
    <location>
        <begin position="3"/>
        <end position="144"/>
    </location>
</feature>
<evidence type="ECO:0000256" key="5">
    <source>
        <dbReference type="ARBA" id="ARBA00022991"/>
    </source>
</evidence>
<feature type="binding site" evidence="6">
    <location>
        <position position="260"/>
    </location>
    <ligand>
        <name>FAD</name>
        <dbReference type="ChEBI" id="CHEBI:57692"/>
    </ligand>
</feature>
<dbReference type="GO" id="GO:0000719">
    <property type="term" value="P:photoreactive repair"/>
    <property type="evidence" value="ECO:0007669"/>
    <property type="project" value="TreeGrafter"/>
</dbReference>
<keyword evidence="4 6" id="KW-0274">FAD</keyword>